<name>A0A7Y9ZC87_9MICO</name>
<dbReference type="AlphaFoldDB" id="A0A7Y9ZC87"/>
<reference evidence="1 2" key="1">
    <citation type="submission" date="2020-07" db="EMBL/GenBank/DDBJ databases">
        <title>Sequencing the genomes of 1000 actinobacteria strains.</title>
        <authorList>
            <person name="Klenk H.-P."/>
        </authorList>
    </citation>
    <scope>NUCLEOTIDE SEQUENCE [LARGE SCALE GENOMIC DNA]</scope>
    <source>
        <strain evidence="1 2">DSM 19970</strain>
    </source>
</reference>
<dbReference type="RefSeq" id="WP_062075200.1">
    <property type="nucleotide sequence ID" value="NZ_BBRC01000006.1"/>
</dbReference>
<keyword evidence="2" id="KW-1185">Reference proteome</keyword>
<gene>
    <name evidence="1" type="ORF">BKA03_002876</name>
</gene>
<comment type="caution">
    <text evidence="1">The sequence shown here is derived from an EMBL/GenBank/DDBJ whole genome shotgun (WGS) entry which is preliminary data.</text>
</comment>
<sequence>MLCALTAGCTGASGSSGDYASKVANAARAADSTVNIAELDAELVRDHKTLTTDLQVSLQQAYSDASSTLSGFDAVLPPHRSDVALQQRLDSALSAAVTLLLEMRVRAGQGREAELVPLIPQLRAMSVRLKLFEPLA</sequence>
<dbReference type="Proteomes" id="UP000547973">
    <property type="component" value="Unassembled WGS sequence"/>
</dbReference>
<dbReference type="EMBL" id="JACBZO010000001">
    <property type="protein sequence ID" value="NYI42757.1"/>
    <property type="molecule type" value="Genomic_DNA"/>
</dbReference>
<organism evidence="1 2">
    <name type="scientific">Demequina lutea</name>
    <dbReference type="NCBI Taxonomy" id="431489"/>
    <lineage>
        <taxon>Bacteria</taxon>
        <taxon>Bacillati</taxon>
        <taxon>Actinomycetota</taxon>
        <taxon>Actinomycetes</taxon>
        <taxon>Micrococcales</taxon>
        <taxon>Demequinaceae</taxon>
        <taxon>Demequina</taxon>
    </lineage>
</organism>
<protein>
    <submittedName>
        <fullName evidence="1">Uncharacterized protein YicC (UPF0701 family)</fullName>
    </submittedName>
</protein>
<accession>A0A7Y9ZC87</accession>
<proteinExistence type="predicted"/>
<evidence type="ECO:0000313" key="2">
    <source>
        <dbReference type="Proteomes" id="UP000547973"/>
    </source>
</evidence>
<evidence type="ECO:0000313" key="1">
    <source>
        <dbReference type="EMBL" id="NYI42757.1"/>
    </source>
</evidence>